<dbReference type="EMBL" id="BGZK01000373">
    <property type="protein sequence ID" value="GBP39927.1"/>
    <property type="molecule type" value="Genomic_DNA"/>
</dbReference>
<name>A0A4C1VNJ0_EUMVA</name>
<protein>
    <submittedName>
        <fullName evidence="1">Uncharacterized protein</fullName>
    </submittedName>
</protein>
<proteinExistence type="predicted"/>
<evidence type="ECO:0000313" key="1">
    <source>
        <dbReference type="EMBL" id="GBP39927.1"/>
    </source>
</evidence>
<dbReference type="Proteomes" id="UP000299102">
    <property type="component" value="Unassembled WGS sequence"/>
</dbReference>
<keyword evidence="2" id="KW-1185">Reference proteome</keyword>
<gene>
    <name evidence="1" type="ORF">EVAR_83064_1</name>
</gene>
<evidence type="ECO:0000313" key="2">
    <source>
        <dbReference type="Proteomes" id="UP000299102"/>
    </source>
</evidence>
<comment type="caution">
    <text evidence="1">The sequence shown here is derived from an EMBL/GenBank/DDBJ whole genome shotgun (WGS) entry which is preliminary data.</text>
</comment>
<dbReference type="AlphaFoldDB" id="A0A4C1VNJ0"/>
<organism evidence="1 2">
    <name type="scientific">Eumeta variegata</name>
    <name type="common">Bagworm moth</name>
    <name type="synonym">Eumeta japonica</name>
    <dbReference type="NCBI Taxonomy" id="151549"/>
    <lineage>
        <taxon>Eukaryota</taxon>
        <taxon>Metazoa</taxon>
        <taxon>Ecdysozoa</taxon>
        <taxon>Arthropoda</taxon>
        <taxon>Hexapoda</taxon>
        <taxon>Insecta</taxon>
        <taxon>Pterygota</taxon>
        <taxon>Neoptera</taxon>
        <taxon>Endopterygota</taxon>
        <taxon>Lepidoptera</taxon>
        <taxon>Glossata</taxon>
        <taxon>Ditrysia</taxon>
        <taxon>Tineoidea</taxon>
        <taxon>Psychidae</taxon>
        <taxon>Oiketicinae</taxon>
        <taxon>Eumeta</taxon>
    </lineage>
</organism>
<sequence length="87" mass="9668">MTERHKCRYTKGSVIRGVRVLARIRSDGSVEPAGIPATLSQKLDSGTRNGIKIIAKTETEIRNNIGISVDSIIRCPRWQSHGRKLVN</sequence>
<reference evidence="1 2" key="1">
    <citation type="journal article" date="2019" name="Commun. Biol.">
        <title>The bagworm genome reveals a unique fibroin gene that provides high tensile strength.</title>
        <authorList>
            <person name="Kono N."/>
            <person name="Nakamura H."/>
            <person name="Ohtoshi R."/>
            <person name="Tomita M."/>
            <person name="Numata K."/>
            <person name="Arakawa K."/>
        </authorList>
    </citation>
    <scope>NUCLEOTIDE SEQUENCE [LARGE SCALE GENOMIC DNA]</scope>
</reference>
<accession>A0A4C1VNJ0</accession>